<dbReference type="AlphaFoldDB" id="A0AAJ1UWM8"/>
<dbReference type="EMBL" id="JASDDP010000008">
    <property type="protein sequence ID" value="MDJ1645615.1"/>
    <property type="molecule type" value="Genomic_DNA"/>
</dbReference>
<evidence type="ECO:0000313" key="2">
    <source>
        <dbReference type="Proteomes" id="UP001224428"/>
    </source>
</evidence>
<organism evidence="1 2">
    <name type="scientific">Mycoplasma phocimorsus</name>
    <dbReference type="NCBI Taxonomy" id="3045839"/>
    <lineage>
        <taxon>Bacteria</taxon>
        <taxon>Bacillati</taxon>
        <taxon>Mycoplasmatota</taxon>
        <taxon>Mollicutes</taxon>
        <taxon>Mycoplasmataceae</taxon>
        <taxon>Mycoplasma</taxon>
    </lineage>
</organism>
<gene>
    <name evidence="1" type="ORF">QLQ80_00725</name>
</gene>
<accession>A0AAJ1UWM8</accession>
<sequence>MSNNIKLNNIIKITEKEYKEIIKKYIKGDKYKVNFVLLGQANMHYL</sequence>
<evidence type="ECO:0000313" key="1">
    <source>
        <dbReference type="EMBL" id="MDJ1645615.1"/>
    </source>
</evidence>
<comment type="caution">
    <text evidence="1">The sequence shown here is derived from an EMBL/GenBank/DDBJ whole genome shotgun (WGS) entry which is preliminary data.</text>
</comment>
<reference evidence="1" key="1">
    <citation type="submission" date="2023-05" db="EMBL/GenBank/DDBJ databases">
        <title>Mycoplasma phocimorsus sp. nov., isolated from Scandinavian patients with seal finger or septic arthritis after contact with seals.</title>
        <authorList>
            <person name="Skafte-Holm A."/>
            <person name="Pedersen T.R."/>
            <person name="Froelund M."/>
            <person name="Stegger M."/>
            <person name="Qvortrup K."/>
            <person name="Michaels D.L."/>
            <person name="Brown D.R."/>
            <person name="Jensen J.S."/>
        </authorList>
    </citation>
    <scope>NUCLEOTIDE SEQUENCE</scope>
    <source>
        <strain evidence="1">M5725</strain>
    </source>
</reference>
<dbReference type="Proteomes" id="UP001224428">
    <property type="component" value="Unassembled WGS sequence"/>
</dbReference>
<name>A0AAJ1UWM8_9MOLU</name>
<dbReference type="RefSeq" id="WP_283827139.1">
    <property type="nucleotide sequence ID" value="NZ_JASDDP010000008.1"/>
</dbReference>
<proteinExistence type="predicted"/>
<protein>
    <submittedName>
        <fullName evidence="1">Uncharacterized protein</fullName>
    </submittedName>
</protein>
<keyword evidence="2" id="KW-1185">Reference proteome</keyword>